<reference evidence="9" key="1">
    <citation type="submission" date="2020-01" db="EMBL/GenBank/DDBJ databases">
        <title>Genome Sequencing of Three Apophysomyces-Like Fungal Strains Confirms a Novel Fungal Genus in the Mucoromycota with divergent Burkholderia-like Endosymbiotic Bacteria.</title>
        <authorList>
            <person name="Stajich J.E."/>
            <person name="Macias A.M."/>
            <person name="Carter-House D."/>
            <person name="Lovett B."/>
            <person name="Kasson L.R."/>
            <person name="Berry K."/>
            <person name="Grigoriev I."/>
            <person name="Chang Y."/>
            <person name="Spatafora J."/>
            <person name="Kasson M.T."/>
        </authorList>
    </citation>
    <scope>NUCLEOTIDE SEQUENCE</scope>
    <source>
        <strain evidence="9">NRRL A-21654</strain>
    </source>
</reference>
<accession>A0A8H7BSQ7</accession>
<keyword evidence="4" id="KW-0238">DNA-binding</keyword>
<evidence type="ECO:0000313" key="10">
    <source>
        <dbReference type="Proteomes" id="UP000605846"/>
    </source>
</evidence>
<evidence type="ECO:0000259" key="8">
    <source>
        <dbReference type="Pfam" id="PF02229"/>
    </source>
</evidence>
<evidence type="ECO:0000256" key="2">
    <source>
        <dbReference type="ARBA" id="ARBA00009001"/>
    </source>
</evidence>
<protein>
    <recommendedName>
        <fullName evidence="8">Transcriptional coactivator p15 (PC4) C-terminal domain-containing protein</fullName>
    </recommendedName>
</protein>
<sequence length="136" mass="15791">MPRTSKYVEDSDNEDEYKPGKDTTAKEEEEDFEEIEDSRKEKKAKVVDKKRKREEEEPAASTSSDSDKEFVFQLSNKRRVTVKAFKNGGPMVDIRETYNDKNTGELRYGKGICLPLAQWKKLKEYTTEIDAAIDRL</sequence>
<evidence type="ECO:0000256" key="1">
    <source>
        <dbReference type="ARBA" id="ARBA00004123"/>
    </source>
</evidence>
<evidence type="ECO:0000256" key="3">
    <source>
        <dbReference type="ARBA" id="ARBA00023015"/>
    </source>
</evidence>
<keyword evidence="5" id="KW-0804">Transcription</keyword>
<feature type="compositionally biased region" description="Acidic residues" evidence="7">
    <location>
        <begin position="27"/>
        <end position="36"/>
    </location>
</feature>
<dbReference type="GO" id="GO:0003713">
    <property type="term" value="F:transcription coactivator activity"/>
    <property type="evidence" value="ECO:0007669"/>
    <property type="project" value="InterPro"/>
</dbReference>
<dbReference type="InterPro" id="IPR045125">
    <property type="entry name" value="Sub1/Tcp4-like"/>
</dbReference>
<proteinExistence type="inferred from homology"/>
<dbReference type="InterPro" id="IPR003173">
    <property type="entry name" value="PC4_C"/>
</dbReference>
<keyword evidence="10" id="KW-1185">Reference proteome</keyword>
<evidence type="ECO:0000256" key="4">
    <source>
        <dbReference type="ARBA" id="ARBA00023125"/>
    </source>
</evidence>
<dbReference type="PANTHER" id="PTHR13215">
    <property type="entry name" value="RNA POLYMERASE II TRANSCRIPTIONAL COACTIVATOR"/>
    <property type="match status" value="1"/>
</dbReference>
<comment type="subcellular location">
    <subcellularLocation>
        <location evidence="1">Nucleus</location>
    </subcellularLocation>
</comment>
<keyword evidence="3" id="KW-0805">Transcription regulation</keyword>
<gene>
    <name evidence="9" type="ORF">EC973_008545</name>
</gene>
<name>A0A8H7BSQ7_9FUNG</name>
<evidence type="ECO:0000256" key="5">
    <source>
        <dbReference type="ARBA" id="ARBA00023163"/>
    </source>
</evidence>
<comment type="similarity">
    <text evidence="2">Belongs to the transcriptional coactivator PC4 family.</text>
</comment>
<feature type="region of interest" description="Disordered" evidence="7">
    <location>
        <begin position="1"/>
        <end position="68"/>
    </location>
</feature>
<keyword evidence="6" id="KW-0539">Nucleus</keyword>
<feature type="compositionally biased region" description="Basic and acidic residues" evidence="7">
    <location>
        <begin position="37"/>
        <end position="47"/>
    </location>
</feature>
<comment type="caution">
    <text evidence="9">The sequence shown here is derived from an EMBL/GenBank/DDBJ whole genome shotgun (WGS) entry which is preliminary data.</text>
</comment>
<dbReference type="AlphaFoldDB" id="A0A8H7BSQ7"/>
<dbReference type="SUPFAM" id="SSF54447">
    <property type="entry name" value="ssDNA-binding transcriptional regulator domain"/>
    <property type="match status" value="1"/>
</dbReference>
<dbReference type="GO" id="GO:0003677">
    <property type="term" value="F:DNA binding"/>
    <property type="evidence" value="ECO:0007669"/>
    <property type="project" value="UniProtKB-KW"/>
</dbReference>
<organism evidence="9 10">
    <name type="scientific">Apophysomyces ossiformis</name>
    <dbReference type="NCBI Taxonomy" id="679940"/>
    <lineage>
        <taxon>Eukaryota</taxon>
        <taxon>Fungi</taxon>
        <taxon>Fungi incertae sedis</taxon>
        <taxon>Mucoromycota</taxon>
        <taxon>Mucoromycotina</taxon>
        <taxon>Mucoromycetes</taxon>
        <taxon>Mucorales</taxon>
        <taxon>Mucorineae</taxon>
        <taxon>Mucoraceae</taxon>
        <taxon>Apophysomyces</taxon>
    </lineage>
</organism>
<evidence type="ECO:0000256" key="7">
    <source>
        <dbReference type="SAM" id="MobiDB-lite"/>
    </source>
</evidence>
<dbReference type="Gene3D" id="2.30.31.10">
    <property type="entry name" value="Transcriptional Coactivator Pc4, Chain A"/>
    <property type="match status" value="1"/>
</dbReference>
<dbReference type="InterPro" id="IPR009044">
    <property type="entry name" value="ssDNA-bd_transcriptional_reg"/>
</dbReference>
<dbReference type="Proteomes" id="UP000605846">
    <property type="component" value="Unassembled WGS sequence"/>
</dbReference>
<feature type="compositionally biased region" description="Basic and acidic residues" evidence="7">
    <location>
        <begin position="16"/>
        <end position="26"/>
    </location>
</feature>
<dbReference type="EMBL" id="JABAYA010000074">
    <property type="protein sequence ID" value="KAF7726671.1"/>
    <property type="molecule type" value="Genomic_DNA"/>
</dbReference>
<dbReference type="Pfam" id="PF02229">
    <property type="entry name" value="PC4"/>
    <property type="match status" value="1"/>
</dbReference>
<dbReference type="OrthoDB" id="2505440at2759"/>
<dbReference type="GO" id="GO:0005634">
    <property type="term" value="C:nucleus"/>
    <property type="evidence" value="ECO:0007669"/>
    <property type="project" value="UniProtKB-SubCell"/>
</dbReference>
<evidence type="ECO:0000256" key="6">
    <source>
        <dbReference type="ARBA" id="ARBA00023242"/>
    </source>
</evidence>
<dbReference type="GO" id="GO:0060261">
    <property type="term" value="P:positive regulation of transcription initiation by RNA polymerase II"/>
    <property type="evidence" value="ECO:0007669"/>
    <property type="project" value="InterPro"/>
</dbReference>
<feature type="domain" description="Transcriptional coactivator p15 (PC4) C-terminal" evidence="8">
    <location>
        <begin position="72"/>
        <end position="124"/>
    </location>
</feature>
<evidence type="ECO:0000313" key="9">
    <source>
        <dbReference type="EMBL" id="KAF7726671.1"/>
    </source>
</evidence>